<dbReference type="InterPro" id="IPR027417">
    <property type="entry name" value="P-loop_NTPase"/>
</dbReference>
<dbReference type="RefSeq" id="WP_074086134.1">
    <property type="nucleotide sequence ID" value="NZ_LVWI01000081.1"/>
</dbReference>
<dbReference type="SUPFAM" id="SSF90123">
    <property type="entry name" value="ABC transporter transmembrane region"/>
    <property type="match status" value="1"/>
</dbReference>
<dbReference type="PANTHER" id="PTHR43394:SF1">
    <property type="entry name" value="ATP-BINDING CASSETTE SUB-FAMILY B MEMBER 10, MITOCHONDRIAL"/>
    <property type="match status" value="1"/>
</dbReference>
<dbReference type="Gene3D" id="1.20.1560.10">
    <property type="entry name" value="ABC transporter type 1, transmembrane domain"/>
    <property type="match status" value="1"/>
</dbReference>
<dbReference type="InterPro" id="IPR039421">
    <property type="entry name" value="Type_1_exporter"/>
</dbReference>
<dbReference type="Proteomes" id="UP000186058">
    <property type="component" value="Unassembled WGS sequence"/>
</dbReference>
<dbReference type="InterPro" id="IPR003593">
    <property type="entry name" value="AAA+_ATPase"/>
</dbReference>
<dbReference type="InterPro" id="IPR036640">
    <property type="entry name" value="ABC1_TM_sf"/>
</dbReference>
<dbReference type="Pfam" id="PF00664">
    <property type="entry name" value="ABC_membrane"/>
    <property type="match status" value="1"/>
</dbReference>
<dbReference type="SUPFAM" id="SSF52540">
    <property type="entry name" value="P-loop containing nucleoside triphosphate hydrolases"/>
    <property type="match status" value="1"/>
</dbReference>
<sequence>MANYKWLWSHVRKIKGLYGLSFLVLFCEALSNVATIALQQKMIDRVMIGGQTDKFWFILLQLGIAYLTYSILFTIGPHLLQHSIAKMRTSMGIELMKHIFRIPVSVIQKERTAEYVYHFTQDLQVTAHFGASDFPRLFQQAVSVIAIIILVDKASPIILMVLLLFVLMYIIIGGYLAPIRKKISSGVNGHRSKLLIHLEEGVSSTREVIAFHREEWENRLYNKKFIAYFNSIVKEGEIINRQIMLSDPLKWGAVIFIFLYGGNLVLDNRLTIGMFVISFQFTTKLMDSCNSLYQAIMGLSGKFASVERICRLLAVETSPEGNETLKGPIQSICFRDISFKYQTQEVLRNLDLNFDSAKKIALVGSSGCGKSTIASLLIRFYDPHAGTILVNRQQFRNIRREDWMRKVTLVSQEPYFFPDTIRMNLLLGITHISEFRMIEMCKAMRIHDFIKDLPDGYDTKIGERGVALSGGQRQRLALARALLRDSEVLILDEATSALDLETERHVQSNLDRLRYQRMTIIIAHRLSTIRNADIIFVINQGSVSGTGTHAELLQDNPLYQSLLSGEKNKSDYIKWKSANDTGQ</sequence>
<dbReference type="InterPro" id="IPR003439">
    <property type="entry name" value="ABC_transporter-like_ATP-bd"/>
</dbReference>
<keyword evidence="2 7" id="KW-0812">Transmembrane</keyword>
<feature type="domain" description="ABC transporter" evidence="8">
    <location>
        <begin position="332"/>
        <end position="565"/>
    </location>
</feature>
<evidence type="ECO:0000256" key="7">
    <source>
        <dbReference type="SAM" id="Phobius"/>
    </source>
</evidence>
<name>A0ABX3EIQ9_9BACL</name>
<evidence type="ECO:0000256" key="6">
    <source>
        <dbReference type="ARBA" id="ARBA00023136"/>
    </source>
</evidence>
<keyword evidence="5 7" id="KW-1133">Transmembrane helix</keyword>
<comment type="caution">
    <text evidence="10">The sequence shown here is derived from an EMBL/GenBank/DDBJ whole genome shotgun (WGS) entry which is preliminary data.</text>
</comment>
<dbReference type="PROSITE" id="PS50929">
    <property type="entry name" value="ABC_TM1F"/>
    <property type="match status" value="1"/>
</dbReference>
<evidence type="ECO:0000313" key="10">
    <source>
        <dbReference type="EMBL" id="OKP80719.1"/>
    </source>
</evidence>
<gene>
    <name evidence="10" type="ORF">A3844_26925</name>
</gene>
<feature type="domain" description="ABC transmembrane type-1" evidence="9">
    <location>
        <begin position="20"/>
        <end position="301"/>
    </location>
</feature>
<dbReference type="PANTHER" id="PTHR43394">
    <property type="entry name" value="ATP-DEPENDENT PERMEASE MDL1, MITOCHONDRIAL"/>
    <property type="match status" value="1"/>
</dbReference>
<dbReference type="PROSITE" id="PS00211">
    <property type="entry name" value="ABC_TRANSPORTER_1"/>
    <property type="match status" value="1"/>
</dbReference>
<evidence type="ECO:0008006" key="12">
    <source>
        <dbReference type="Google" id="ProtNLM"/>
    </source>
</evidence>
<reference evidence="10 11" key="1">
    <citation type="submission" date="2016-03" db="EMBL/GenBank/DDBJ databases">
        <authorList>
            <person name="Sant'Anna F.H."/>
            <person name="Ambrosini A."/>
            <person name="Souza R."/>
            <person name="Bach E."/>
            <person name="Fernandes G."/>
            <person name="Balsanelli E."/>
            <person name="Baura V.A."/>
            <person name="Souza E.M."/>
            <person name="Passaglia L."/>
        </authorList>
    </citation>
    <scope>NUCLEOTIDE SEQUENCE [LARGE SCALE GENOMIC DNA]</scope>
    <source>
        <strain evidence="10 11">P26E</strain>
    </source>
</reference>
<evidence type="ECO:0000256" key="5">
    <source>
        <dbReference type="ARBA" id="ARBA00022989"/>
    </source>
</evidence>
<dbReference type="PROSITE" id="PS50893">
    <property type="entry name" value="ABC_TRANSPORTER_2"/>
    <property type="match status" value="1"/>
</dbReference>
<evidence type="ECO:0000256" key="4">
    <source>
        <dbReference type="ARBA" id="ARBA00022840"/>
    </source>
</evidence>
<evidence type="ECO:0000313" key="11">
    <source>
        <dbReference type="Proteomes" id="UP000186058"/>
    </source>
</evidence>
<dbReference type="EMBL" id="LVWI01000081">
    <property type="protein sequence ID" value="OKP80719.1"/>
    <property type="molecule type" value="Genomic_DNA"/>
</dbReference>
<protein>
    <recommendedName>
        <fullName evidence="12">ABC transporter ATP-binding protein</fullName>
    </recommendedName>
</protein>
<dbReference type="Gene3D" id="3.40.50.300">
    <property type="entry name" value="P-loop containing nucleotide triphosphate hydrolases"/>
    <property type="match status" value="1"/>
</dbReference>
<evidence type="ECO:0000259" key="8">
    <source>
        <dbReference type="PROSITE" id="PS50893"/>
    </source>
</evidence>
<dbReference type="SMART" id="SM00382">
    <property type="entry name" value="AAA"/>
    <property type="match status" value="1"/>
</dbReference>
<keyword evidence="3" id="KW-0547">Nucleotide-binding</keyword>
<organism evidence="10 11">
    <name type="scientific">Paenibacillus helianthi</name>
    <dbReference type="NCBI Taxonomy" id="1349432"/>
    <lineage>
        <taxon>Bacteria</taxon>
        <taxon>Bacillati</taxon>
        <taxon>Bacillota</taxon>
        <taxon>Bacilli</taxon>
        <taxon>Bacillales</taxon>
        <taxon>Paenibacillaceae</taxon>
        <taxon>Paenibacillus</taxon>
    </lineage>
</organism>
<evidence type="ECO:0000256" key="1">
    <source>
        <dbReference type="ARBA" id="ARBA00004651"/>
    </source>
</evidence>
<evidence type="ECO:0000259" key="9">
    <source>
        <dbReference type="PROSITE" id="PS50929"/>
    </source>
</evidence>
<keyword evidence="11" id="KW-1185">Reference proteome</keyword>
<keyword evidence="4" id="KW-0067">ATP-binding</keyword>
<accession>A0ABX3EIQ9</accession>
<dbReference type="Pfam" id="PF00005">
    <property type="entry name" value="ABC_tran"/>
    <property type="match status" value="1"/>
</dbReference>
<dbReference type="InterPro" id="IPR011527">
    <property type="entry name" value="ABC1_TM_dom"/>
</dbReference>
<evidence type="ECO:0000256" key="3">
    <source>
        <dbReference type="ARBA" id="ARBA00022741"/>
    </source>
</evidence>
<evidence type="ECO:0000256" key="2">
    <source>
        <dbReference type="ARBA" id="ARBA00022692"/>
    </source>
</evidence>
<keyword evidence="6 7" id="KW-0472">Membrane</keyword>
<feature type="transmembrane region" description="Helical" evidence="7">
    <location>
        <begin position="55"/>
        <end position="80"/>
    </location>
</feature>
<proteinExistence type="predicted"/>
<comment type="subcellular location">
    <subcellularLocation>
        <location evidence="1">Cell membrane</location>
        <topology evidence="1">Multi-pass membrane protein</topology>
    </subcellularLocation>
</comment>
<feature type="transmembrane region" description="Helical" evidence="7">
    <location>
        <begin position="157"/>
        <end position="177"/>
    </location>
</feature>
<dbReference type="InterPro" id="IPR017871">
    <property type="entry name" value="ABC_transporter-like_CS"/>
</dbReference>